<dbReference type="GO" id="GO:0006355">
    <property type="term" value="P:regulation of DNA-templated transcription"/>
    <property type="evidence" value="ECO:0007669"/>
    <property type="project" value="InterPro"/>
</dbReference>
<dbReference type="InterPro" id="IPR022789">
    <property type="entry name" value="ParD"/>
</dbReference>
<sequence length="91" mass="10040">MDDPRTIALSDDQAAFVDDLVASGVYRSEEDVIRAGLDALRLREAEMADWLAREVTPVIEALEADPSRAIPAEQVFADLRARHAARFSQGE</sequence>
<evidence type="ECO:0000256" key="1">
    <source>
        <dbReference type="ARBA" id="ARBA00022649"/>
    </source>
</evidence>
<name>A0A2W5K734_ANCNO</name>
<evidence type="ECO:0000313" key="2">
    <source>
        <dbReference type="EMBL" id="PZQ10865.1"/>
    </source>
</evidence>
<accession>A0A2W5K734</accession>
<dbReference type="SUPFAM" id="SSF47598">
    <property type="entry name" value="Ribbon-helix-helix"/>
    <property type="match status" value="1"/>
</dbReference>
<evidence type="ECO:0000313" key="3">
    <source>
        <dbReference type="Proteomes" id="UP000249577"/>
    </source>
</evidence>
<protein>
    <submittedName>
        <fullName evidence="2">Type II toxin-antitoxin system ParD family antitoxin</fullName>
    </submittedName>
</protein>
<dbReference type="InterPro" id="IPR038296">
    <property type="entry name" value="ParD_sf"/>
</dbReference>
<proteinExistence type="predicted"/>
<reference evidence="2 3" key="1">
    <citation type="submission" date="2017-08" db="EMBL/GenBank/DDBJ databases">
        <title>Infants hospitalized years apart are colonized by the same room-sourced microbial strains.</title>
        <authorList>
            <person name="Brooks B."/>
            <person name="Olm M.R."/>
            <person name="Firek B.A."/>
            <person name="Baker R."/>
            <person name="Thomas B.C."/>
            <person name="Morowitz M.J."/>
            <person name="Banfield J.F."/>
        </authorList>
    </citation>
    <scope>NUCLEOTIDE SEQUENCE [LARGE SCALE GENOMIC DNA]</scope>
    <source>
        <strain evidence="2">S2_005_003_R2_43</strain>
    </source>
</reference>
<dbReference type="Proteomes" id="UP000249577">
    <property type="component" value="Unassembled WGS sequence"/>
</dbReference>
<dbReference type="Gene3D" id="6.10.10.120">
    <property type="entry name" value="Antitoxin ParD1-like"/>
    <property type="match status" value="1"/>
</dbReference>
<comment type="caution">
    <text evidence="2">The sequence shown here is derived from an EMBL/GenBank/DDBJ whole genome shotgun (WGS) entry which is preliminary data.</text>
</comment>
<keyword evidence="1" id="KW-1277">Toxin-antitoxin system</keyword>
<organism evidence="2 3">
    <name type="scientific">Ancylobacter novellus</name>
    <name type="common">Thiobacillus novellus</name>
    <dbReference type="NCBI Taxonomy" id="921"/>
    <lineage>
        <taxon>Bacteria</taxon>
        <taxon>Pseudomonadati</taxon>
        <taxon>Pseudomonadota</taxon>
        <taxon>Alphaproteobacteria</taxon>
        <taxon>Hyphomicrobiales</taxon>
        <taxon>Xanthobacteraceae</taxon>
        <taxon>Ancylobacter</taxon>
    </lineage>
</organism>
<dbReference type="EMBL" id="QFPN01000013">
    <property type="protein sequence ID" value="PZQ10865.1"/>
    <property type="molecule type" value="Genomic_DNA"/>
</dbReference>
<dbReference type="InterPro" id="IPR010985">
    <property type="entry name" value="Ribbon_hlx_hlx"/>
</dbReference>
<dbReference type="AlphaFoldDB" id="A0A2W5K734"/>
<gene>
    <name evidence="2" type="ORF">DI565_18910</name>
</gene>
<dbReference type="Pfam" id="PF03693">
    <property type="entry name" value="ParD_antitoxin"/>
    <property type="match status" value="1"/>
</dbReference>